<protein>
    <submittedName>
        <fullName evidence="2">Ectonucleotide pyrophosphatase/phosphodiesterase</fullName>
    </submittedName>
</protein>
<dbReference type="Proteomes" id="UP001597546">
    <property type="component" value="Unassembled WGS sequence"/>
</dbReference>
<dbReference type="Gene3D" id="3.30.1360.180">
    <property type="match status" value="1"/>
</dbReference>
<dbReference type="RefSeq" id="WP_379040934.1">
    <property type="nucleotide sequence ID" value="NZ_JBHSKW010000005.1"/>
</dbReference>
<keyword evidence="1" id="KW-0732">Signal</keyword>
<name>A0ABW5TM35_9SPHI</name>
<dbReference type="SUPFAM" id="SSF53649">
    <property type="entry name" value="Alkaline phosphatase-like"/>
    <property type="match status" value="1"/>
</dbReference>
<dbReference type="InterPro" id="IPR002591">
    <property type="entry name" value="Phosphodiest/P_Trfase"/>
</dbReference>
<evidence type="ECO:0000313" key="2">
    <source>
        <dbReference type="EMBL" id="MFD2730345.1"/>
    </source>
</evidence>
<organism evidence="2 3">
    <name type="scientific">Pedobacter alpinus</name>
    <dbReference type="NCBI Taxonomy" id="1590643"/>
    <lineage>
        <taxon>Bacteria</taxon>
        <taxon>Pseudomonadati</taxon>
        <taxon>Bacteroidota</taxon>
        <taxon>Sphingobacteriia</taxon>
        <taxon>Sphingobacteriales</taxon>
        <taxon>Sphingobacteriaceae</taxon>
        <taxon>Pedobacter</taxon>
    </lineage>
</organism>
<evidence type="ECO:0000256" key="1">
    <source>
        <dbReference type="SAM" id="SignalP"/>
    </source>
</evidence>
<comment type="caution">
    <text evidence="2">The sequence shown here is derived from an EMBL/GenBank/DDBJ whole genome shotgun (WGS) entry which is preliminary data.</text>
</comment>
<dbReference type="Gene3D" id="3.40.720.10">
    <property type="entry name" value="Alkaline Phosphatase, subunit A"/>
    <property type="match status" value="1"/>
</dbReference>
<dbReference type="InterPro" id="IPR017850">
    <property type="entry name" value="Alkaline_phosphatase_core_sf"/>
</dbReference>
<keyword evidence="3" id="KW-1185">Reference proteome</keyword>
<gene>
    <name evidence="2" type="ORF">ACFSSE_01380</name>
</gene>
<reference evidence="3" key="1">
    <citation type="journal article" date="2019" name="Int. J. Syst. Evol. Microbiol.">
        <title>The Global Catalogue of Microorganisms (GCM) 10K type strain sequencing project: providing services to taxonomists for standard genome sequencing and annotation.</title>
        <authorList>
            <consortium name="The Broad Institute Genomics Platform"/>
            <consortium name="The Broad Institute Genome Sequencing Center for Infectious Disease"/>
            <person name="Wu L."/>
            <person name="Ma J."/>
        </authorList>
    </citation>
    <scope>NUCLEOTIDE SEQUENCE [LARGE SCALE GENOMIC DNA]</scope>
    <source>
        <strain evidence="3">KCTC 42456</strain>
    </source>
</reference>
<feature type="chain" id="PRO_5045537271" evidence="1">
    <location>
        <begin position="27"/>
        <end position="426"/>
    </location>
</feature>
<proteinExistence type="predicted"/>
<dbReference type="PANTHER" id="PTHR10151:SF120">
    <property type="entry name" value="BIS(5'-ADENOSYL)-TRIPHOSPHATASE"/>
    <property type="match status" value="1"/>
</dbReference>
<evidence type="ECO:0000313" key="3">
    <source>
        <dbReference type="Proteomes" id="UP001597546"/>
    </source>
</evidence>
<dbReference type="Pfam" id="PF01663">
    <property type="entry name" value="Phosphodiest"/>
    <property type="match status" value="1"/>
</dbReference>
<feature type="signal peptide" evidence="1">
    <location>
        <begin position="1"/>
        <end position="26"/>
    </location>
</feature>
<dbReference type="EMBL" id="JBHULV010000008">
    <property type="protein sequence ID" value="MFD2730345.1"/>
    <property type="molecule type" value="Genomic_DNA"/>
</dbReference>
<dbReference type="PANTHER" id="PTHR10151">
    <property type="entry name" value="ECTONUCLEOTIDE PYROPHOSPHATASE/PHOSPHODIESTERASE"/>
    <property type="match status" value="1"/>
</dbReference>
<accession>A0ABW5TM35</accession>
<dbReference type="CDD" id="cd16018">
    <property type="entry name" value="Enpp"/>
    <property type="match status" value="1"/>
</dbReference>
<sequence>MMSFKRILTAALMSVLLLFIKGNTFAQIDTVEHKIAGRINAVKQQKKPYVILISADGFRWDYSKKYNAKNLQKLSENGITAASMIPSFPSVTFPNHYSIITGMYPSHHGIVNNSFLDRVKNEKYSMGAKEKVRDGSWYGGTPLWVLAEEQKMIAASMFWVGSEAAIKGVRPSYYYDYNEDIPVKQRISKIKEWLMLPEEKRPHFITFYLSEPDHAGHRYGPESDSTYKAVQDVDAAIYELTRAVAATNLPVNFIFLSDHGMTAVDRENPLSIPRAIDTAKYIIASAGTMMDIHAKNKADIKPLYEQLKSQEKDYTAYLKTEMPAHFHYNATDDRMNRIGDILLIPTCPKVFSNRKPGTGYHGFDPSVVKDMHATFMAWGPAFKSGIQIPSFENVNVYPLVADILGLTYQEKIDGKLEILKAILKEK</sequence>